<proteinExistence type="predicted"/>
<evidence type="ECO:0000313" key="3">
    <source>
        <dbReference type="Proteomes" id="UP000027135"/>
    </source>
</evidence>
<dbReference type="AlphaFoldDB" id="A0A067QJC0"/>
<gene>
    <name evidence="2" type="ORF">L798_01253</name>
</gene>
<evidence type="ECO:0000256" key="1">
    <source>
        <dbReference type="SAM" id="MobiDB-lite"/>
    </source>
</evidence>
<feature type="region of interest" description="Disordered" evidence="1">
    <location>
        <begin position="1"/>
        <end position="22"/>
    </location>
</feature>
<organism evidence="2 3">
    <name type="scientific">Zootermopsis nevadensis</name>
    <name type="common">Dampwood termite</name>
    <dbReference type="NCBI Taxonomy" id="136037"/>
    <lineage>
        <taxon>Eukaryota</taxon>
        <taxon>Metazoa</taxon>
        <taxon>Ecdysozoa</taxon>
        <taxon>Arthropoda</taxon>
        <taxon>Hexapoda</taxon>
        <taxon>Insecta</taxon>
        <taxon>Pterygota</taxon>
        <taxon>Neoptera</taxon>
        <taxon>Polyneoptera</taxon>
        <taxon>Dictyoptera</taxon>
        <taxon>Blattodea</taxon>
        <taxon>Blattoidea</taxon>
        <taxon>Termitoidae</taxon>
        <taxon>Termopsidae</taxon>
        <taxon>Zootermopsis</taxon>
    </lineage>
</organism>
<accession>A0A067QJC0</accession>
<reference evidence="2 3" key="1">
    <citation type="journal article" date="2014" name="Nat. Commun.">
        <title>Molecular traces of alternative social organization in a termite genome.</title>
        <authorList>
            <person name="Terrapon N."/>
            <person name="Li C."/>
            <person name="Robertson H.M."/>
            <person name="Ji L."/>
            <person name="Meng X."/>
            <person name="Booth W."/>
            <person name="Chen Z."/>
            <person name="Childers C.P."/>
            <person name="Glastad K.M."/>
            <person name="Gokhale K."/>
            <person name="Gowin J."/>
            <person name="Gronenberg W."/>
            <person name="Hermansen R.A."/>
            <person name="Hu H."/>
            <person name="Hunt B.G."/>
            <person name="Huylmans A.K."/>
            <person name="Khalil S.M."/>
            <person name="Mitchell R.D."/>
            <person name="Munoz-Torres M.C."/>
            <person name="Mustard J.A."/>
            <person name="Pan H."/>
            <person name="Reese J.T."/>
            <person name="Scharf M.E."/>
            <person name="Sun F."/>
            <person name="Vogel H."/>
            <person name="Xiao J."/>
            <person name="Yang W."/>
            <person name="Yang Z."/>
            <person name="Yang Z."/>
            <person name="Zhou J."/>
            <person name="Zhu J."/>
            <person name="Brent C.S."/>
            <person name="Elsik C.G."/>
            <person name="Goodisman M.A."/>
            <person name="Liberles D.A."/>
            <person name="Roe R.M."/>
            <person name="Vargo E.L."/>
            <person name="Vilcinskas A."/>
            <person name="Wang J."/>
            <person name="Bornberg-Bauer E."/>
            <person name="Korb J."/>
            <person name="Zhang G."/>
            <person name="Liebig J."/>
        </authorList>
    </citation>
    <scope>NUCLEOTIDE SEQUENCE [LARGE SCALE GENOMIC DNA]</scope>
    <source>
        <tissue evidence="2">Whole organism</tissue>
    </source>
</reference>
<dbReference type="Proteomes" id="UP000027135">
    <property type="component" value="Unassembled WGS sequence"/>
</dbReference>
<dbReference type="EMBL" id="KK853280">
    <property type="protein sequence ID" value="KDR09049.1"/>
    <property type="molecule type" value="Genomic_DNA"/>
</dbReference>
<evidence type="ECO:0000313" key="2">
    <source>
        <dbReference type="EMBL" id="KDR09049.1"/>
    </source>
</evidence>
<sequence length="44" mass="5224">MGGTSRKNVDDRKEERFKKGKKKDSVISFFLMDDRENCAHQFED</sequence>
<protein>
    <submittedName>
        <fullName evidence="2">Uncharacterized protein</fullName>
    </submittedName>
</protein>
<feature type="compositionally biased region" description="Basic and acidic residues" evidence="1">
    <location>
        <begin position="7"/>
        <end position="17"/>
    </location>
</feature>
<dbReference type="InParanoid" id="A0A067QJC0"/>
<name>A0A067QJC0_ZOONE</name>
<keyword evidence="3" id="KW-1185">Reference proteome</keyword>